<evidence type="ECO:0000256" key="6">
    <source>
        <dbReference type="ARBA" id="ARBA00023136"/>
    </source>
</evidence>
<keyword evidence="13" id="KW-1185">Reference proteome</keyword>
<sequence length="313" mass="35752">MLAFILRSHLRTSFNIYLMNLATANFLYALIQNPPDVINHLYNGWFLGSFYCSVLIFGLYIFEAGIRNCHILISLNRIWAVFWPHSYRTYHKKRVACLLCLAGWVEVQFIILPGYILDAMYYRSTAIGASCGLNAMAQWEWSVAIQFTVYNMGLYLMWISYPIIWYKRRQRQRNQIVPSRQPAQSSQGTGARSVRSVRTNQDATDNDTVDDEEETAKTTRSGNQSGPLAKKTSSKAFTILTVLTISVTVCWTPILCYYTITLWMPVNNPILLEVGTVLFALQSVLDPVLFIIALPDLRDTFRGAFRAALRLGR</sequence>
<dbReference type="PANTHER" id="PTHR24248">
    <property type="entry name" value="ADRENERGIC RECEPTOR-RELATED G-PROTEIN COUPLED RECEPTOR"/>
    <property type="match status" value="1"/>
</dbReference>
<evidence type="ECO:0000256" key="8">
    <source>
        <dbReference type="ARBA" id="ARBA00023224"/>
    </source>
</evidence>
<feature type="transmembrane region" description="Helical" evidence="10">
    <location>
        <begin position="12"/>
        <end position="31"/>
    </location>
</feature>
<evidence type="ECO:0000256" key="1">
    <source>
        <dbReference type="ARBA" id="ARBA00004651"/>
    </source>
</evidence>
<dbReference type="Proteomes" id="UP000192578">
    <property type="component" value="Unassembled WGS sequence"/>
</dbReference>
<dbReference type="PRINTS" id="PR00237">
    <property type="entry name" value="GPCRRHODOPSN"/>
</dbReference>
<evidence type="ECO:0000256" key="4">
    <source>
        <dbReference type="ARBA" id="ARBA00022989"/>
    </source>
</evidence>
<dbReference type="CDD" id="cd00637">
    <property type="entry name" value="7tm_classA_rhodopsin-like"/>
    <property type="match status" value="1"/>
</dbReference>
<evidence type="ECO:0000256" key="2">
    <source>
        <dbReference type="ARBA" id="ARBA00022475"/>
    </source>
</evidence>
<proteinExistence type="predicted"/>
<dbReference type="OrthoDB" id="6117944at2759"/>
<protein>
    <recommendedName>
        <fullName evidence="11">G-protein coupled receptors family 1 profile domain-containing protein</fullName>
    </recommendedName>
</protein>
<feature type="transmembrane region" description="Helical" evidence="10">
    <location>
        <begin position="270"/>
        <end position="294"/>
    </location>
</feature>
<evidence type="ECO:0000256" key="3">
    <source>
        <dbReference type="ARBA" id="ARBA00022692"/>
    </source>
</evidence>
<dbReference type="PROSITE" id="PS50262">
    <property type="entry name" value="G_PROTEIN_RECEP_F1_2"/>
    <property type="match status" value="1"/>
</dbReference>
<feature type="domain" description="G-protein coupled receptors family 1 profile" evidence="11">
    <location>
        <begin position="1"/>
        <end position="290"/>
    </location>
</feature>
<dbReference type="GO" id="GO:0005886">
    <property type="term" value="C:plasma membrane"/>
    <property type="evidence" value="ECO:0007669"/>
    <property type="project" value="UniProtKB-SubCell"/>
</dbReference>
<dbReference type="AlphaFoldDB" id="A0A1W0W9X2"/>
<keyword evidence="5" id="KW-0297">G-protein coupled receptor</keyword>
<evidence type="ECO:0000256" key="9">
    <source>
        <dbReference type="SAM" id="MobiDB-lite"/>
    </source>
</evidence>
<keyword evidence="2" id="KW-1003">Cell membrane</keyword>
<feature type="transmembrane region" description="Helical" evidence="10">
    <location>
        <begin position="237"/>
        <end position="264"/>
    </location>
</feature>
<comment type="caution">
    <text evidence="12">The sequence shown here is derived from an EMBL/GenBank/DDBJ whole genome shotgun (WGS) entry which is preliminary data.</text>
</comment>
<evidence type="ECO:0000256" key="10">
    <source>
        <dbReference type="SAM" id="Phobius"/>
    </source>
</evidence>
<evidence type="ECO:0000259" key="11">
    <source>
        <dbReference type="PROSITE" id="PS50262"/>
    </source>
</evidence>
<feature type="transmembrane region" description="Helical" evidence="10">
    <location>
        <begin position="95"/>
        <end position="116"/>
    </location>
</feature>
<keyword evidence="6 10" id="KW-0472">Membrane</keyword>
<feature type="transmembrane region" description="Helical" evidence="10">
    <location>
        <begin position="143"/>
        <end position="166"/>
    </location>
</feature>
<dbReference type="Pfam" id="PF00001">
    <property type="entry name" value="7tm_1"/>
    <property type="match status" value="1"/>
</dbReference>
<feature type="region of interest" description="Disordered" evidence="9">
    <location>
        <begin position="176"/>
        <end position="230"/>
    </location>
</feature>
<evidence type="ECO:0000313" key="12">
    <source>
        <dbReference type="EMBL" id="OQV11952.1"/>
    </source>
</evidence>
<keyword evidence="7" id="KW-0675">Receptor</keyword>
<keyword evidence="4 10" id="KW-1133">Transmembrane helix</keyword>
<keyword evidence="8" id="KW-0807">Transducer</keyword>
<name>A0A1W0W9X2_HYPEX</name>
<evidence type="ECO:0000313" key="13">
    <source>
        <dbReference type="Proteomes" id="UP000192578"/>
    </source>
</evidence>
<dbReference type="InterPro" id="IPR000276">
    <property type="entry name" value="GPCR_Rhodpsn"/>
</dbReference>
<feature type="compositionally biased region" description="Polar residues" evidence="9">
    <location>
        <begin position="176"/>
        <end position="201"/>
    </location>
</feature>
<reference evidence="13" key="1">
    <citation type="submission" date="2017-01" db="EMBL/GenBank/DDBJ databases">
        <title>Comparative genomics of anhydrobiosis in the tardigrade Hypsibius dujardini.</title>
        <authorList>
            <person name="Yoshida Y."/>
            <person name="Koutsovoulos G."/>
            <person name="Laetsch D."/>
            <person name="Stevens L."/>
            <person name="Kumar S."/>
            <person name="Horikawa D."/>
            <person name="Ishino K."/>
            <person name="Komine S."/>
            <person name="Tomita M."/>
            <person name="Blaxter M."/>
            <person name="Arakawa K."/>
        </authorList>
    </citation>
    <scope>NUCLEOTIDE SEQUENCE [LARGE SCALE GENOMIC DNA]</scope>
    <source>
        <strain evidence="13">Z151</strain>
    </source>
</reference>
<accession>A0A1W0W9X2</accession>
<evidence type="ECO:0000256" key="7">
    <source>
        <dbReference type="ARBA" id="ARBA00023170"/>
    </source>
</evidence>
<dbReference type="SUPFAM" id="SSF81321">
    <property type="entry name" value="Family A G protein-coupled receptor-like"/>
    <property type="match status" value="1"/>
</dbReference>
<evidence type="ECO:0000256" key="5">
    <source>
        <dbReference type="ARBA" id="ARBA00023040"/>
    </source>
</evidence>
<feature type="transmembrane region" description="Helical" evidence="10">
    <location>
        <begin position="43"/>
        <end position="62"/>
    </location>
</feature>
<dbReference type="EMBL" id="MTYJ01000157">
    <property type="protein sequence ID" value="OQV11952.1"/>
    <property type="molecule type" value="Genomic_DNA"/>
</dbReference>
<organism evidence="12 13">
    <name type="scientific">Hypsibius exemplaris</name>
    <name type="common">Freshwater tardigrade</name>
    <dbReference type="NCBI Taxonomy" id="2072580"/>
    <lineage>
        <taxon>Eukaryota</taxon>
        <taxon>Metazoa</taxon>
        <taxon>Ecdysozoa</taxon>
        <taxon>Tardigrada</taxon>
        <taxon>Eutardigrada</taxon>
        <taxon>Parachela</taxon>
        <taxon>Hypsibioidea</taxon>
        <taxon>Hypsibiidae</taxon>
        <taxon>Hypsibius</taxon>
    </lineage>
</organism>
<keyword evidence="3 10" id="KW-0812">Transmembrane</keyword>
<feature type="compositionally biased region" description="Acidic residues" evidence="9">
    <location>
        <begin position="204"/>
        <end position="214"/>
    </location>
</feature>
<dbReference type="InterPro" id="IPR017452">
    <property type="entry name" value="GPCR_Rhodpsn_7TM"/>
</dbReference>
<gene>
    <name evidence="12" type="ORF">BV898_13747</name>
</gene>
<dbReference type="GO" id="GO:0004930">
    <property type="term" value="F:G protein-coupled receptor activity"/>
    <property type="evidence" value="ECO:0007669"/>
    <property type="project" value="UniProtKB-KW"/>
</dbReference>
<comment type="subcellular location">
    <subcellularLocation>
        <location evidence="1">Cell membrane</location>
        <topology evidence="1">Multi-pass membrane protein</topology>
    </subcellularLocation>
</comment>
<dbReference type="Gene3D" id="1.20.1070.10">
    <property type="entry name" value="Rhodopsin 7-helix transmembrane proteins"/>
    <property type="match status" value="1"/>
</dbReference>